<comment type="caution">
    <text evidence="1">The sequence shown here is derived from an EMBL/GenBank/DDBJ whole genome shotgun (WGS) entry which is preliminary data.</text>
</comment>
<dbReference type="AlphaFoldDB" id="A0A212CF76"/>
<dbReference type="EMBL" id="MKHE01000020">
    <property type="protein sequence ID" value="OWK04494.1"/>
    <property type="molecule type" value="Genomic_DNA"/>
</dbReference>
<name>A0A212CF76_CEREH</name>
<dbReference type="OrthoDB" id="10386807at2759"/>
<gene>
    <name evidence="1" type="ORF">Celaphus_00001936</name>
</gene>
<keyword evidence="2" id="KW-1185">Reference proteome</keyword>
<evidence type="ECO:0000313" key="2">
    <source>
        <dbReference type="Proteomes" id="UP000242450"/>
    </source>
</evidence>
<proteinExistence type="predicted"/>
<sequence length="162" mass="17818">MSISTGREGSGRPEWWVQARRWRFPPSCPCCSSLGCRCIVASWPPPNGSPSRAACLVPAFSSSLSLPSIIWRILSLAKDSKQRSSLRFSSASCWLSLHQASSTESVSPLASSSPWLVCTTSTRSLPLCTRQQLQSSHQPRLRARAKREIDPECLIKLILCSS</sequence>
<protein>
    <submittedName>
        <fullName evidence="1">Uncharacterized protein</fullName>
    </submittedName>
</protein>
<feature type="non-terminal residue" evidence="1">
    <location>
        <position position="162"/>
    </location>
</feature>
<reference evidence="1 2" key="1">
    <citation type="journal article" date="2018" name="Mol. Genet. Genomics">
        <title>The red deer Cervus elaphus genome CerEla1.0: sequencing, annotating, genes, and chromosomes.</title>
        <authorList>
            <person name="Bana N.A."/>
            <person name="Nyiri A."/>
            <person name="Nagy J."/>
            <person name="Frank K."/>
            <person name="Nagy T."/>
            <person name="Steger V."/>
            <person name="Schiller M."/>
            <person name="Lakatos P."/>
            <person name="Sugar L."/>
            <person name="Horn P."/>
            <person name="Barta E."/>
            <person name="Orosz L."/>
        </authorList>
    </citation>
    <scope>NUCLEOTIDE SEQUENCE [LARGE SCALE GENOMIC DNA]</scope>
    <source>
        <strain evidence="1">Hungarian</strain>
    </source>
</reference>
<evidence type="ECO:0000313" key="1">
    <source>
        <dbReference type="EMBL" id="OWK04494.1"/>
    </source>
</evidence>
<dbReference type="Proteomes" id="UP000242450">
    <property type="component" value="Chromosome 20"/>
</dbReference>
<accession>A0A212CF76</accession>
<organism evidence="1 2">
    <name type="scientific">Cervus elaphus hippelaphus</name>
    <name type="common">European red deer</name>
    <dbReference type="NCBI Taxonomy" id="46360"/>
    <lineage>
        <taxon>Eukaryota</taxon>
        <taxon>Metazoa</taxon>
        <taxon>Chordata</taxon>
        <taxon>Craniata</taxon>
        <taxon>Vertebrata</taxon>
        <taxon>Euteleostomi</taxon>
        <taxon>Mammalia</taxon>
        <taxon>Eutheria</taxon>
        <taxon>Laurasiatheria</taxon>
        <taxon>Artiodactyla</taxon>
        <taxon>Ruminantia</taxon>
        <taxon>Pecora</taxon>
        <taxon>Cervidae</taxon>
        <taxon>Cervinae</taxon>
        <taxon>Cervus</taxon>
    </lineage>
</organism>